<sequence length="653" mass="74498">MDYQAHVTSEEFTPQLDPDIVSRTCNAAFINHSARDINIHDCTTHVTFTNARLLPDDFQRIPLGDINLLHEICVDYNFGVVQRHQACIRRVYSARVAGQQSSMTVAMYHGDRAKEEWQQNIAKYRHPNIIQIWGTSISRNMRATIYHDDLIPLLQILDIYRHSPILTVHVYACGITDFVEAYNYFRSEFRRDFRSKHCTFWIRRSTGRLCAELIPHLRGVYFDHALNNDGATLGIEGKYLLSALVTDTMVIAALTLEGYHKICYSHLLQSRFISISTPVTINLGSLVHCSSRNQPEDYIEMASLSLPLRIEFFWTGLNVLKGHKMADGWTRFPSDNVFSTRFTTDVTPDSLNHIFSRLGITSNLDDYVFVTSVSFMLELSPKTGDPPAGFLFLCPREDFRTSPSSVRWPECPAYWSLDPSGINRLSMEEATWLGFPTIQLSTRIRGEYWDASVYAGLRQFHQGKGFDPDSQDVARHLGYPLLKLSNKIALPFAHVNEEDFDGEEDVDSADTDYESEETLRAVNEGEGKFNFILTNRDTGAEYSFPDEHDHEEQSLSTEDRVDNVEAVSAKRPFQDTAIGTQENTMTQMGSGAQQQDELALRRLMLEEKAQLIEMHRLGLFTKEEFIARLEKIEAHYEEVGTGPTPAKRQRLSS</sequence>
<proteinExistence type="predicted"/>
<dbReference type="Proteomes" id="UP000620124">
    <property type="component" value="Unassembled WGS sequence"/>
</dbReference>
<name>A0A8H7CMA7_9AGAR</name>
<gene>
    <name evidence="1" type="ORF">MVEN_01730000</name>
</gene>
<protein>
    <recommendedName>
        <fullName evidence="3">Protein kinase domain-containing protein</fullName>
    </recommendedName>
</protein>
<comment type="caution">
    <text evidence="1">The sequence shown here is derived from an EMBL/GenBank/DDBJ whole genome shotgun (WGS) entry which is preliminary data.</text>
</comment>
<keyword evidence="2" id="KW-1185">Reference proteome</keyword>
<accession>A0A8H7CMA7</accession>
<dbReference type="AlphaFoldDB" id="A0A8H7CMA7"/>
<evidence type="ECO:0008006" key="3">
    <source>
        <dbReference type="Google" id="ProtNLM"/>
    </source>
</evidence>
<dbReference type="EMBL" id="JACAZI010000016">
    <property type="protein sequence ID" value="KAF7342999.1"/>
    <property type="molecule type" value="Genomic_DNA"/>
</dbReference>
<reference evidence="1" key="1">
    <citation type="submission" date="2020-05" db="EMBL/GenBank/DDBJ databases">
        <title>Mycena genomes resolve the evolution of fungal bioluminescence.</title>
        <authorList>
            <person name="Tsai I.J."/>
        </authorList>
    </citation>
    <scope>NUCLEOTIDE SEQUENCE</scope>
    <source>
        <strain evidence="1">CCC161011</strain>
    </source>
</reference>
<evidence type="ECO:0000313" key="1">
    <source>
        <dbReference type="EMBL" id="KAF7342999.1"/>
    </source>
</evidence>
<organism evidence="1 2">
    <name type="scientific">Mycena venus</name>
    <dbReference type="NCBI Taxonomy" id="2733690"/>
    <lineage>
        <taxon>Eukaryota</taxon>
        <taxon>Fungi</taxon>
        <taxon>Dikarya</taxon>
        <taxon>Basidiomycota</taxon>
        <taxon>Agaricomycotina</taxon>
        <taxon>Agaricomycetes</taxon>
        <taxon>Agaricomycetidae</taxon>
        <taxon>Agaricales</taxon>
        <taxon>Marasmiineae</taxon>
        <taxon>Mycenaceae</taxon>
        <taxon>Mycena</taxon>
    </lineage>
</organism>
<evidence type="ECO:0000313" key="2">
    <source>
        <dbReference type="Proteomes" id="UP000620124"/>
    </source>
</evidence>